<reference evidence="6 7" key="1">
    <citation type="submission" date="2019-06" db="EMBL/GenBank/DDBJ databases">
        <title>Whole genome sequencing of XDR Enterobacter.</title>
        <authorList>
            <person name="Gnana Soundari P."/>
            <person name="Vijayakumar R."/>
            <person name="Krishnan P."/>
        </authorList>
    </citation>
    <scope>NUCLEOTIDE SEQUENCE [LARGE SCALE GENOMIC DNA]</scope>
    <source>
        <strain evidence="6 7">C126</strain>
    </source>
</reference>
<sequence length="259" mass="27628">MQPHPAFASAGWRKQAEHICLHDEDWYTARGVTVLRGETALAVDVNAREVHTSARTLGWDALVFATGSTLLCRRSPAAMRRMCSPFAPAETRAIQNISGPAVVLGGGVLGVEAAAALARKGDNVTLVHRGPWLMEQQLDQQAGLLLEEALAARGVSCELASGITAIADDAVTLLDGRRIAATRVVLATGVQLTLRWRMPGHSLRAASWWIRRCKPPCRVSTPSASAAKLTARRLAGGPCLAQADILAARLAGRSPRRLP</sequence>
<gene>
    <name evidence="6" type="ORF">EIN43_02580</name>
</gene>
<comment type="cofactor">
    <cofactor evidence="1">
        <name>FAD</name>
        <dbReference type="ChEBI" id="CHEBI:57692"/>
    </cofactor>
</comment>
<evidence type="ECO:0000256" key="1">
    <source>
        <dbReference type="ARBA" id="ARBA00001974"/>
    </source>
</evidence>
<dbReference type="AlphaFoldDB" id="A0A4Y5ZU37"/>
<dbReference type="PANTHER" id="PTHR43429">
    <property type="entry name" value="PYRIDINE NUCLEOTIDE-DISULFIDE OXIDOREDUCTASE DOMAIN-CONTAINING"/>
    <property type="match status" value="1"/>
</dbReference>
<evidence type="ECO:0000256" key="3">
    <source>
        <dbReference type="ARBA" id="ARBA00022630"/>
    </source>
</evidence>
<protein>
    <recommendedName>
        <fullName evidence="5">FAD/NAD(P)-binding domain-containing protein</fullName>
    </recommendedName>
</protein>
<name>A0A4Y5ZU37_9ENTR</name>
<feature type="domain" description="FAD/NAD(P)-binding" evidence="5">
    <location>
        <begin position="29"/>
        <end position="193"/>
    </location>
</feature>
<dbReference type="InterPro" id="IPR050260">
    <property type="entry name" value="FAD-bd_OxRdtase"/>
</dbReference>
<comment type="similarity">
    <text evidence="2">Belongs to the FAD-dependent oxidoreductase family.</text>
</comment>
<organism evidence="6 7">
    <name type="scientific">Enterobacter hormaechei</name>
    <dbReference type="NCBI Taxonomy" id="158836"/>
    <lineage>
        <taxon>Bacteria</taxon>
        <taxon>Pseudomonadati</taxon>
        <taxon>Pseudomonadota</taxon>
        <taxon>Gammaproteobacteria</taxon>
        <taxon>Enterobacterales</taxon>
        <taxon>Enterobacteriaceae</taxon>
        <taxon>Enterobacter</taxon>
        <taxon>Enterobacter cloacae complex</taxon>
    </lineage>
</organism>
<dbReference type="Gene3D" id="3.50.50.60">
    <property type="entry name" value="FAD/NAD(P)-binding domain"/>
    <property type="match status" value="2"/>
</dbReference>
<dbReference type="Proteomes" id="UP000318237">
    <property type="component" value="Chromosome"/>
</dbReference>
<keyword evidence="4" id="KW-0274">FAD</keyword>
<dbReference type="InterPro" id="IPR023753">
    <property type="entry name" value="FAD/NAD-binding_dom"/>
</dbReference>
<evidence type="ECO:0000259" key="5">
    <source>
        <dbReference type="Pfam" id="PF07992"/>
    </source>
</evidence>
<evidence type="ECO:0000256" key="4">
    <source>
        <dbReference type="ARBA" id="ARBA00022827"/>
    </source>
</evidence>
<accession>A0A4Y5ZU37</accession>
<proteinExistence type="inferred from homology"/>
<dbReference type="SUPFAM" id="SSF51905">
    <property type="entry name" value="FAD/NAD(P)-binding domain"/>
    <property type="match status" value="2"/>
</dbReference>
<dbReference type="Pfam" id="PF07992">
    <property type="entry name" value="Pyr_redox_2"/>
    <property type="match status" value="1"/>
</dbReference>
<dbReference type="EMBL" id="CP041054">
    <property type="protein sequence ID" value="QDE47163.1"/>
    <property type="molecule type" value="Genomic_DNA"/>
</dbReference>
<evidence type="ECO:0000313" key="6">
    <source>
        <dbReference type="EMBL" id="QDE47163.1"/>
    </source>
</evidence>
<dbReference type="InterPro" id="IPR036188">
    <property type="entry name" value="FAD/NAD-bd_sf"/>
</dbReference>
<dbReference type="PRINTS" id="PR00411">
    <property type="entry name" value="PNDRDTASEI"/>
</dbReference>
<keyword evidence="3" id="KW-0285">Flavoprotein</keyword>
<evidence type="ECO:0000256" key="2">
    <source>
        <dbReference type="ARBA" id="ARBA00006442"/>
    </source>
</evidence>
<dbReference type="GO" id="GO:0016491">
    <property type="term" value="F:oxidoreductase activity"/>
    <property type="evidence" value="ECO:0007669"/>
    <property type="project" value="InterPro"/>
</dbReference>
<dbReference type="PANTHER" id="PTHR43429:SF3">
    <property type="entry name" value="NITRITE REDUCTASE [NAD(P)H]"/>
    <property type="match status" value="1"/>
</dbReference>
<evidence type="ECO:0000313" key="7">
    <source>
        <dbReference type="Proteomes" id="UP000318237"/>
    </source>
</evidence>